<dbReference type="PANTHER" id="PTHR35564:SF4">
    <property type="entry name" value="CYTOPLASMIC PROTEIN"/>
    <property type="match status" value="1"/>
</dbReference>
<dbReference type="GeneID" id="28250325"/>
<dbReference type="NCBIfam" id="TIGR03347">
    <property type="entry name" value="VI_chp_1"/>
    <property type="match status" value="1"/>
</dbReference>
<evidence type="ECO:0000256" key="1">
    <source>
        <dbReference type="SAM" id="MobiDB-lite"/>
    </source>
</evidence>
<dbReference type="STRING" id="1265309.K529_010795"/>
<reference evidence="2 3" key="1">
    <citation type="journal article" date="2016" name="ISME J.">
        <title>Global occurrence and heterogeneity of the Roseobacter-clade species Ruegeria mobilis.</title>
        <authorList>
            <person name="Sonnenschein E."/>
            <person name="Gram L."/>
        </authorList>
    </citation>
    <scope>NUCLEOTIDE SEQUENCE [LARGE SCALE GENOMIC DNA]</scope>
    <source>
        <strain evidence="2 3">F1926</strain>
    </source>
</reference>
<dbReference type="OrthoDB" id="1523296at2"/>
<evidence type="ECO:0000313" key="3">
    <source>
        <dbReference type="Proteomes" id="UP000013243"/>
    </source>
</evidence>
<dbReference type="Proteomes" id="UP000013243">
    <property type="component" value="Chromosome"/>
</dbReference>
<feature type="compositionally biased region" description="Low complexity" evidence="1">
    <location>
        <begin position="1"/>
        <end position="14"/>
    </location>
</feature>
<feature type="region of interest" description="Disordered" evidence="1">
    <location>
        <begin position="1"/>
        <end position="25"/>
    </location>
</feature>
<evidence type="ECO:0000313" key="2">
    <source>
        <dbReference type="EMBL" id="ANP41253.1"/>
    </source>
</evidence>
<sequence>MSGDVASAAASPAATRVSETLERREHQEKAASSVGLFSLLRELERRAGHKPAIGQNKRLRDAIVHLGQDPALAFPTRDVARVDLTQSTPRLRAQFMGLFGAFGALPLNWTEEVESWFSAGDESFVAFCDIFTARFQELFFRAWSDARAISQFDHADSDRFQAYILSLLGCGTAANRSGARPDDMAKLHLAPLATGRVKSPVRLRQMLELHFNGRARFRIEEHVPCWLELEPDAHCLLGAQGCTLGENSVLGGYVQSLSAKIRLHVMLSDLAQYQRFLPGGPDHAALQDIVFWYLGQAFDIETALWLPRPQISTAVLGQSTQVGWLACVGSISTPDLPTATSPLPRSADGYLQVSRYPLLPEPFDQDELKSSAA</sequence>
<dbReference type="KEGG" id="rmb:K529_010795"/>
<proteinExistence type="predicted"/>
<organism evidence="2 3">
    <name type="scientific">Tritonibacter mobilis F1926</name>
    <dbReference type="NCBI Taxonomy" id="1265309"/>
    <lineage>
        <taxon>Bacteria</taxon>
        <taxon>Pseudomonadati</taxon>
        <taxon>Pseudomonadota</taxon>
        <taxon>Alphaproteobacteria</taxon>
        <taxon>Rhodobacterales</taxon>
        <taxon>Paracoccaceae</taxon>
        <taxon>Tritonibacter</taxon>
    </lineage>
</organism>
<dbReference type="AlphaFoldDB" id="A0A1B1A3T6"/>
<protein>
    <submittedName>
        <fullName evidence="2">Type VI secretion protein</fullName>
    </submittedName>
</protein>
<dbReference type="PANTHER" id="PTHR35564">
    <property type="match status" value="1"/>
</dbReference>
<gene>
    <name evidence="2" type="ORF">K529_010795</name>
</gene>
<dbReference type="InterPro" id="IPR010732">
    <property type="entry name" value="T6SS_TssG-like"/>
</dbReference>
<name>A0A1B1A3T6_9RHOB</name>
<dbReference type="RefSeq" id="WP_005614125.1">
    <property type="nucleotide sequence ID" value="NZ_CP015230.1"/>
</dbReference>
<dbReference type="Pfam" id="PF06996">
    <property type="entry name" value="T6SS_TssG"/>
    <property type="match status" value="1"/>
</dbReference>
<dbReference type="EMBL" id="CP015230">
    <property type="protein sequence ID" value="ANP41253.1"/>
    <property type="molecule type" value="Genomic_DNA"/>
</dbReference>
<accession>A0A1B1A3T6</accession>